<evidence type="ECO:0000313" key="2">
    <source>
        <dbReference type="Proteomes" id="UP000092993"/>
    </source>
</evidence>
<name>A0A1C7MLE6_GRIFR</name>
<dbReference type="EMBL" id="LUGG01000002">
    <property type="protein sequence ID" value="OBZ77246.1"/>
    <property type="molecule type" value="Genomic_DNA"/>
</dbReference>
<evidence type="ECO:0000313" key="1">
    <source>
        <dbReference type="EMBL" id="OBZ77246.1"/>
    </source>
</evidence>
<proteinExistence type="predicted"/>
<comment type="caution">
    <text evidence="1">The sequence shown here is derived from an EMBL/GenBank/DDBJ whole genome shotgun (WGS) entry which is preliminary data.</text>
</comment>
<reference evidence="1 2" key="1">
    <citation type="submission" date="2016-03" db="EMBL/GenBank/DDBJ databases">
        <title>Whole genome sequencing of Grifola frondosa 9006-11.</title>
        <authorList>
            <person name="Min B."/>
            <person name="Park H."/>
            <person name="Kim J.-G."/>
            <person name="Cho H."/>
            <person name="Oh Y.-L."/>
            <person name="Kong W.-S."/>
            <person name="Choi I.-G."/>
        </authorList>
    </citation>
    <scope>NUCLEOTIDE SEQUENCE [LARGE SCALE GENOMIC DNA]</scope>
    <source>
        <strain evidence="1 2">9006-11</strain>
    </source>
</reference>
<keyword evidence="2" id="KW-1185">Reference proteome</keyword>
<accession>A0A1C7MLE6</accession>
<organism evidence="1 2">
    <name type="scientific">Grifola frondosa</name>
    <name type="common">Maitake</name>
    <name type="synonym">Polyporus frondosus</name>
    <dbReference type="NCBI Taxonomy" id="5627"/>
    <lineage>
        <taxon>Eukaryota</taxon>
        <taxon>Fungi</taxon>
        <taxon>Dikarya</taxon>
        <taxon>Basidiomycota</taxon>
        <taxon>Agaricomycotina</taxon>
        <taxon>Agaricomycetes</taxon>
        <taxon>Polyporales</taxon>
        <taxon>Grifolaceae</taxon>
        <taxon>Grifola</taxon>
    </lineage>
</organism>
<gene>
    <name evidence="1" type="ORF">A0H81_02109</name>
</gene>
<dbReference type="AlphaFoldDB" id="A0A1C7MLE6"/>
<dbReference type="Proteomes" id="UP000092993">
    <property type="component" value="Unassembled WGS sequence"/>
</dbReference>
<sequence length="115" mass="12644">MTEVEVFGSVAAAWRTLTRASHLMTNTRADDRLSALPTPGFGGPPAALGQMAFREAWKCKAKTNQWSAIGHKIRIRLWREGSMLAPSHDTAVYNPCIRGTSGINSNLIACDRVFR</sequence>
<protein>
    <submittedName>
        <fullName evidence="1">Uncharacterized protein</fullName>
    </submittedName>
</protein>